<evidence type="ECO:0000256" key="7">
    <source>
        <dbReference type="ARBA" id="ARBA00022840"/>
    </source>
</evidence>
<evidence type="ECO:0000256" key="9">
    <source>
        <dbReference type="ARBA" id="ARBA00023146"/>
    </source>
</evidence>
<feature type="binding site" evidence="12">
    <location>
        <begin position="82"/>
        <end position="84"/>
    </location>
    <ligand>
        <name>L-histidine</name>
        <dbReference type="ChEBI" id="CHEBI:57595"/>
    </ligand>
</feature>
<evidence type="ECO:0000256" key="4">
    <source>
        <dbReference type="ARBA" id="ARBA00022490"/>
    </source>
</evidence>
<dbReference type="InterPro" id="IPR033656">
    <property type="entry name" value="HisRS_anticodon"/>
</dbReference>
<dbReference type="InterPro" id="IPR015807">
    <property type="entry name" value="His-tRNA-ligase"/>
</dbReference>
<dbReference type="AlphaFoldDB" id="A0A418YBF8"/>
<dbReference type="Pfam" id="PF03129">
    <property type="entry name" value="HGTP_anticodon"/>
    <property type="match status" value="1"/>
</dbReference>
<reference evidence="14 15" key="2">
    <citation type="submission" date="2019-01" db="EMBL/GenBank/DDBJ databases">
        <title>Motilimonas pumilus sp. nov., isolated from the gut of sea cucumber (Apostichopus japonicus).</title>
        <authorList>
            <person name="Wang F.-Q."/>
            <person name="Ren L.-H."/>
            <person name="Lin Y.-W."/>
            <person name="Sun G.-H."/>
            <person name="Du Z.-J."/>
            <person name="Zhao J.-X."/>
            <person name="Liu X.-J."/>
            <person name="Liu L.-J."/>
        </authorList>
    </citation>
    <scope>NUCLEOTIDE SEQUENCE [LARGE SCALE GENOMIC DNA]</scope>
    <source>
        <strain evidence="14 15">PLHSC7-2</strain>
    </source>
</reference>
<dbReference type="EMBL" id="QZCH01000026">
    <property type="protein sequence ID" value="RJG40244.1"/>
    <property type="molecule type" value="Genomic_DNA"/>
</dbReference>
<feature type="binding site" evidence="12">
    <location>
        <position position="130"/>
    </location>
    <ligand>
        <name>L-histidine</name>
        <dbReference type="ChEBI" id="CHEBI:57595"/>
    </ligand>
</feature>
<dbReference type="InterPro" id="IPR036621">
    <property type="entry name" value="Anticodon-bd_dom_sf"/>
</dbReference>
<reference evidence="14 15" key="1">
    <citation type="submission" date="2018-09" db="EMBL/GenBank/DDBJ databases">
        <authorList>
            <person name="Wang F."/>
        </authorList>
    </citation>
    <scope>NUCLEOTIDE SEQUENCE [LARGE SCALE GENOMIC DNA]</scope>
    <source>
        <strain evidence="14 15">PLHSC7-2</strain>
    </source>
</reference>
<dbReference type="GO" id="GO:0005737">
    <property type="term" value="C:cytoplasm"/>
    <property type="evidence" value="ECO:0007669"/>
    <property type="project" value="UniProtKB-SubCell"/>
</dbReference>
<dbReference type="InterPro" id="IPR006195">
    <property type="entry name" value="aa-tRNA-synth_II"/>
</dbReference>
<dbReference type="PANTHER" id="PTHR43707:SF1">
    <property type="entry name" value="HISTIDINE--TRNA LIGASE, MITOCHONDRIAL-RELATED"/>
    <property type="match status" value="1"/>
</dbReference>
<sequence length="425" mass="47740">MAKKIQAIRGMNDCLPEQTPIWQKLENHLKQVVSSYGYSEIRMPIVESTDLFKRSIGDVTDIVEKEMYTFDDGGDSLTLRPEGTASCVRAGNEHGLLYNQERRMWYMGPMFRHERPQKGRYRQFHQFGVEVFGMASADIDAEVILLTARLWRELGIDKHVELQLNSLGSNEARAVYRDALVEFLTQHEASLDEDSKRRMHTNPMRVLDSKNPDVQAILVDAPKLSDYLDEESVTHFAQLKALLDAAGIQYVVNERLVRGLDYYNRTVFEWVTESLGAQGTVCAGGRYDGLVEQLGGKATPGVGFAMGMERLVLMLEELELNQDIAAEVDIYTVLVGAGTDIQGMLLAEQVRNQLPELKVMNHCGGGNFKKQMKRADKSGARLALILGESELEQKQVTIKDLTGKNEQQTVAMAEVSTHITNMLTH</sequence>
<dbReference type="InterPro" id="IPR004516">
    <property type="entry name" value="HisRS/HisZ"/>
</dbReference>
<keyword evidence="5 11" id="KW-0436">Ligase</keyword>
<comment type="catalytic activity">
    <reaction evidence="10 11">
        <text>tRNA(His) + L-histidine + ATP = L-histidyl-tRNA(His) + AMP + diphosphate + H(+)</text>
        <dbReference type="Rhea" id="RHEA:17313"/>
        <dbReference type="Rhea" id="RHEA-COMP:9665"/>
        <dbReference type="Rhea" id="RHEA-COMP:9689"/>
        <dbReference type="ChEBI" id="CHEBI:15378"/>
        <dbReference type="ChEBI" id="CHEBI:30616"/>
        <dbReference type="ChEBI" id="CHEBI:33019"/>
        <dbReference type="ChEBI" id="CHEBI:57595"/>
        <dbReference type="ChEBI" id="CHEBI:78442"/>
        <dbReference type="ChEBI" id="CHEBI:78527"/>
        <dbReference type="ChEBI" id="CHEBI:456215"/>
        <dbReference type="EC" id="6.1.1.21"/>
    </reaction>
</comment>
<dbReference type="RefSeq" id="WP_119911897.1">
    <property type="nucleotide sequence ID" value="NZ_QZCH01000026.1"/>
</dbReference>
<comment type="caution">
    <text evidence="14">The sequence shown here is derived from an EMBL/GenBank/DDBJ whole genome shotgun (WGS) entry which is preliminary data.</text>
</comment>
<dbReference type="FunFam" id="3.30.930.10:FF:000005">
    <property type="entry name" value="Histidine--tRNA ligase"/>
    <property type="match status" value="1"/>
</dbReference>
<keyword evidence="15" id="KW-1185">Reference proteome</keyword>
<dbReference type="OrthoDB" id="9800814at2"/>
<dbReference type="CDD" id="cd00773">
    <property type="entry name" value="HisRS-like_core"/>
    <property type="match status" value="1"/>
</dbReference>
<comment type="subunit">
    <text evidence="3 11">Homodimer.</text>
</comment>
<dbReference type="PIRSF" id="PIRSF001549">
    <property type="entry name" value="His-tRNA_synth"/>
    <property type="match status" value="1"/>
</dbReference>
<dbReference type="SUPFAM" id="SSF55681">
    <property type="entry name" value="Class II aaRS and biotin synthetases"/>
    <property type="match status" value="1"/>
</dbReference>
<keyword evidence="7 11" id="KW-0067">ATP-binding</keyword>
<dbReference type="Gene3D" id="3.40.50.800">
    <property type="entry name" value="Anticodon-binding domain"/>
    <property type="match status" value="1"/>
</dbReference>
<evidence type="ECO:0000256" key="5">
    <source>
        <dbReference type="ARBA" id="ARBA00022598"/>
    </source>
</evidence>
<dbReference type="PROSITE" id="PS50862">
    <property type="entry name" value="AA_TRNA_LIGASE_II"/>
    <property type="match status" value="1"/>
</dbReference>
<feature type="binding site" evidence="12">
    <location>
        <position position="126"/>
    </location>
    <ligand>
        <name>L-histidine</name>
        <dbReference type="ChEBI" id="CHEBI:57595"/>
    </ligand>
</feature>
<comment type="similarity">
    <text evidence="2 11">Belongs to the class-II aminoacyl-tRNA synthetase family.</text>
</comment>
<evidence type="ECO:0000256" key="8">
    <source>
        <dbReference type="ARBA" id="ARBA00022917"/>
    </source>
</evidence>
<evidence type="ECO:0000256" key="12">
    <source>
        <dbReference type="PIRSR" id="PIRSR001549-1"/>
    </source>
</evidence>
<name>A0A418YBF8_9GAMM</name>
<dbReference type="InterPro" id="IPR004154">
    <property type="entry name" value="Anticodon-bd"/>
</dbReference>
<dbReference type="InterPro" id="IPR045864">
    <property type="entry name" value="aa-tRNA-synth_II/BPL/LPL"/>
</dbReference>
<dbReference type="GO" id="GO:0005524">
    <property type="term" value="F:ATP binding"/>
    <property type="evidence" value="ECO:0007669"/>
    <property type="project" value="UniProtKB-UniRule"/>
</dbReference>
<proteinExistence type="inferred from homology"/>
<gene>
    <name evidence="11" type="primary">hisS</name>
    <name evidence="14" type="ORF">D1Z90_16495</name>
</gene>
<keyword evidence="6 11" id="KW-0547">Nucleotide-binding</keyword>
<feature type="binding site" evidence="12">
    <location>
        <position position="258"/>
    </location>
    <ligand>
        <name>L-histidine</name>
        <dbReference type="ChEBI" id="CHEBI:57595"/>
    </ligand>
</feature>
<accession>A0A418YBF8</accession>
<feature type="binding site" evidence="12">
    <location>
        <begin position="262"/>
        <end position="263"/>
    </location>
    <ligand>
        <name>L-histidine</name>
        <dbReference type="ChEBI" id="CHEBI:57595"/>
    </ligand>
</feature>
<dbReference type="InterPro" id="IPR041715">
    <property type="entry name" value="HisRS-like_core"/>
</dbReference>
<evidence type="ECO:0000259" key="13">
    <source>
        <dbReference type="PROSITE" id="PS50862"/>
    </source>
</evidence>
<evidence type="ECO:0000256" key="3">
    <source>
        <dbReference type="ARBA" id="ARBA00011738"/>
    </source>
</evidence>
<dbReference type="GO" id="GO:0006427">
    <property type="term" value="P:histidyl-tRNA aminoacylation"/>
    <property type="evidence" value="ECO:0007669"/>
    <property type="project" value="UniProtKB-UniRule"/>
</dbReference>
<keyword evidence="4 11" id="KW-0963">Cytoplasm</keyword>
<protein>
    <recommendedName>
        <fullName evidence="11">Histidine--tRNA ligase</fullName>
        <ecNumber evidence="11">6.1.1.21</ecNumber>
    </recommendedName>
    <alternativeName>
        <fullName evidence="11">Histidyl-tRNA synthetase</fullName>
        <shortName evidence="11">HisRS</shortName>
    </alternativeName>
</protein>
<dbReference type="Pfam" id="PF13393">
    <property type="entry name" value="tRNA-synt_His"/>
    <property type="match status" value="1"/>
</dbReference>
<dbReference type="SUPFAM" id="SSF52954">
    <property type="entry name" value="Class II aaRS ABD-related"/>
    <property type="match status" value="1"/>
</dbReference>
<evidence type="ECO:0000256" key="11">
    <source>
        <dbReference type="HAMAP-Rule" id="MF_00127"/>
    </source>
</evidence>
<keyword evidence="9 11" id="KW-0030">Aminoacyl-tRNA synthetase</keyword>
<evidence type="ECO:0000256" key="10">
    <source>
        <dbReference type="ARBA" id="ARBA00047639"/>
    </source>
</evidence>
<organism evidence="14 15">
    <name type="scientific">Motilimonas pumila</name>
    <dbReference type="NCBI Taxonomy" id="2303987"/>
    <lineage>
        <taxon>Bacteria</taxon>
        <taxon>Pseudomonadati</taxon>
        <taxon>Pseudomonadota</taxon>
        <taxon>Gammaproteobacteria</taxon>
        <taxon>Alteromonadales</taxon>
        <taxon>Alteromonadales genera incertae sedis</taxon>
        <taxon>Motilimonas</taxon>
    </lineage>
</organism>
<dbReference type="PANTHER" id="PTHR43707">
    <property type="entry name" value="HISTIDYL-TRNA SYNTHETASE"/>
    <property type="match status" value="1"/>
</dbReference>
<dbReference type="Proteomes" id="UP000283255">
    <property type="component" value="Unassembled WGS sequence"/>
</dbReference>
<evidence type="ECO:0000313" key="14">
    <source>
        <dbReference type="EMBL" id="RJG40244.1"/>
    </source>
</evidence>
<keyword evidence="8 11" id="KW-0648">Protein biosynthesis</keyword>
<evidence type="ECO:0000313" key="15">
    <source>
        <dbReference type="Proteomes" id="UP000283255"/>
    </source>
</evidence>
<feature type="domain" description="Aminoacyl-transfer RNA synthetases class-II family profile" evidence="13">
    <location>
        <begin position="1"/>
        <end position="355"/>
    </location>
</feature>
<feature type="binding site" evidence="12">
    <location>
        <position position="112"/>
    </location>
    <ligand>
        <name>L-histidine</name>
        <dbReference type="ChEBI" id="CHEBI:57595"/>
    </ligand>
</feature>
<dbReference type="EC" id="6.1.1.21" evidence="11"/>
<evidence type="ECO:0000256" key="6">
    <source>
        <dbReference type="ARBA" id="ARBA00022741"/>
    </source>
</evidence>
<dbReference type="HAMAP" id="MF_00127">
    <property type="entry name" value="His_tRNA_synth"/>
    <property type="match status" value="1"/>
</dbReference>
<evidence type="ECO:0000256" key="2">
    <source>
        <dbReference type="ARBA" id="ARBA00008226"/>
    </source>
</evidence>
<dbReference type="NCBIfam" id="TIGR00442">
    <property type="entry name" value="hisS"/>
    <property type="match status" value="1"/>
</dbReference>
<dbReference type="CDD" id="cd00859">
    <property type="entry name" value="HisRS_anticodon"/>
    <property type="match status" value="1"/>
</dbReference>
<dbReference type="GO" id="GO:0004821">
    <property type="term" value="F:histidine-tRNA ligase activity"/>
    <property type="evidence" value="ECO:0007669"/>
    <property type="project" value="UniProtKB-UniRule"/>
</dbReference>
<evidence type="ECO:0000256" key="1">
    <source>
        <dbReference type="ARBA" id="ARBA00004496"/>
    </source>
</evidence>
<dbReference type="Gene3D" id="3.30.930.10">
    <property type="entry name" value="Bira Bifunctional Protein, Domain 2"/>
    <property type="match status" value="1"/>
</dbReference>
<comment type="subcellular location">
    <subcellularLocation>
        <location evidence="1 11">Cytoplasm</location>
    </subcellularLocation>
</comment>